<dbReference type="KEGG" id="smic:SmB9_29530"/>
<evidence type="ECO:0000313" key="2">
    <source>
        <dbReference type="EMBL" id="BBE35295.1"/>
    </source>
</evidence>
<dbReference type="Proteomes" id="UP000275727">
    <property type="component" value="Chromosome"/>
</dbReference>
<reference evidence="2 3" key="1">
    <citation type="submission" date="2018-06" db="EMBL/GenBank/DDBJ databases">
        <title>Complete Genome Sequence of the Microcystin-Degrading Bacterium Sphingosinicella microcystinivorans Strain B-9.</title>
        <authorList>
            <person name="Jin H."/>
            <person name="Nishizawa T."/>
            <person name="Guo Y."/>
            <person name="Nishizawa A."/>
            <person name="Park H."/>
            <person name="Kato H."/>
            <person name="Tsuji K."/>
            <person name="Harada K."/>
        </authorList>
    </citation>
    <scope>NUCLEOTIDE SEQUENCE [LARGE SCALE GENOMIC DNA]</scope>
    <source>
        <strain evidence="2 3">B9</strain>
    </source>
</reference>
<sequence length="67" mass="7569">MRRQRHEIPLPRAHPRRNAEPETNNPARGIKSVEQIRNRSVEPTMVDKQPSGSIGVGFGFDRHALDG</sequence>
<proteinExistence type="predicted"/>
<name>A0AAD1D860_SPHMI</name>
<accession>A0AAD1D860</accession>
<evidence type="ECO:0000256" key="1">
    <source>
        <dbReference type="SAM" id="MobiDB-lite"/>
    </source>
</evidence>
<feature type="region of interest" description="Disordered" evidence="1">
    <location>
        <begin position="1"/>
        <end position="67"/>
    </location>
</feature>
<dbReference type="AlphaFoldDB" id="A0AAD1D860"/>
<organism evidence="2 3">
    <name type="scientific">Sphingosinicella microcystinivorans</name>
    <dbReference type="NCBI Taxonomy" id="335406"/>
    <lineage>
        <taxon>Bacteria</taxon>
        <taxon>Pseudomonadati</taxon>
        <taxon>Pseudomonadota</taxon>
        <taxon>Alphaproteobacteria</taxon>
        <taxon>Sphingomonadales</taxon>
        <taxon>Sphingosinicellaceae</taxon>
        <taxon>Sphingosinicella</taxon>
    </lineage>
</organism>
<protein>
    <submittedName>
        <fullName evidence="2">Uncharacterized protein</fullName>
    </submittedName>
</protein>
<gene>
    <name evidence="2" type="ORF">SmB9_29530</name>
</gene>
<dbReference type="EMBL" id="AP018711">
    <property type="protein sequence ID" value="BBE35295.1"/>
    <property type="molecule type" value="Genomic_DNA"/>
</dbReference>
<evidence type="ECO:0000313" key="3">
    <source>
        <dbReference type="Proteomes" id="UP000275727"/>
    </source>
</evidence>